<evidence type="ECO:0000256" key="1">
    <source>
        <dbReference type="PROSITE-ProRule" id="PRU00108"/>
    </source>
</evidence>
<organism evidence="4 5">
    <name type="scientific">Clarias magur</name>
    <name type="common">Asian catfish</name>
    <name type="synonym">Macropteronotus magur</name>
    <dbReference type="NCBI Taxonomy" id="1594786"/>
    <lineage>
        <taxon>Eukaryota</taxon>
        <taxon>Metazoa</taxon>
        <taxon>Chordata</taxon>
        <taxon>Craniata</taxon>
        <taxon>Vertebrata</taxon>
        <taxon>Euteleostomi</taxon>
        <taxon>Actinopterygii</taxon>
        <taxon>Neopterygii</taxon>
        <taxon>Teleostei</taxon>
        <taxon>Ostariophysi</taxon>
        <taxon>Siluriformes</taxon>
        <taxon>Clariidae</taxon>
        <taxon>Clarias</taxon>
    </lineage>
</organism>
<keyword evidence="1 2" id="KW-0238">DNA-binding</keyword>
<feature type="domain" description="Homeobox" evidence="3">
    <location>
        <begin position="106"/>
        <end position="151"/>
    </location>
</feature>
<dbReference type="Proteomes" id="UP000727407">
    <property type="component" value="Unassembled WGS sequence"/>
</dbReference>
<dbReference type="CDD" id="cd00086">
    <property type="entry name" value="homeodomain"/>
    <property type="match status" value="1"/>
</dbReference>
<evidence type="ECO:0000256" key="2">
    <source>
        <dbReference type="RuleBase" id="RU000682"/>
    </source>
</evidence>
<dbReference type="PROSITE" id="PS50071">
    <property type="entry name" value="HOMEOBOX_2"/>
    <property type="match status" value="1"/>
</dbReference>
<evidence type="ECO:0000313" key="4">
    <source>
        <dbReference type="EMBL" id="KAF5897556.1"/>
    </source>
</evidence>
<evidence type="ECO:0000259" key="3">
    <source>
        <dbReference type="PROSITE" id="PS50071"/>
    </source>
</evidence>
<dbReference type="InterPro" id="IPR009057">
    <property type="entry name" value="Homeodomain-like_sf"/>
</dbReference>
<dbReference type="PANTHER" id="PTHR24335">
    <property type="entry name" value="MOTOR NEURON AND PANCREAS HOMEOBOX PROTEIN"/>
    <property type="match status" value="1"/>
</dbReference>
<dbReference type="GO" id="GO:0031018">
    <property type="term" value="P:endocrine pancreas development"/>
    <property type="evidence" value="ECO:0007669"/>
    <property type="project" value="TreeGrafter"/>
</dbReference>
<keyword evidence="1 2" id="KW-0371">Homeobox</keyword>
<dbReference type="SUPFAM" id="SSF46689">
    <property type="entry name" value="Homeodomain-like"/>
    <property type="match status" value="1"/>
</dbReference>
<dbReference type="Pfam" id="PF00046">
    <property type="entry name" value="Homeodomain"/>
    <property type="match status" value="1"/>
</dbReference>
<dbReference type="SMART" id="SM00389">
    <property type="entry name" value="HOX"/>
    <property type="match status" value="1"/>
</dbReference>
<dbReference type="PANTHER" id="PTHR24335:SF6">
    <property type="entry name" value="MOTOR NEURON AND PANCREAS HOMEOBOX PROTEIN 1-LIKE"/>
    <property type="match status" value="1"/>
</dbReference>
<dbReference type="Gene3D" id="1.10.10.60">
    <property type="entry name" value="Homeodomain-like"/>
    <property type="match status" value="1"/>
</dbReference>
<evidence type="ECO:0000313" key="5">
    <source>
        <dbReference type="Proteomes" id="UP000727407"/>
    </source>
</evidence>
<proteinExistence type="predicted"/>
<dbReference type="InterPro" id="IPR001356">
    <property type="entry name" value="HD"/>
</dbReference>
<dbReference type="AlphaFoldDB" id="A0A8J4X1R3"/>
<protein>
    <submittedName>
        <fullName evidence="4">Motor neuron and pancreas homeobox protein 1-like</fullName>
    </submittedName>
</protein>
<name>A0A8J4X1R3_CLAMG</name>
<dbReference type="GO" id="GO:0005634">
    <property type="term" value="C:nucleus"/>
    <property type="evidence" value="ECO:0007669"/>
    <property type="project" value="UniProtKB-SubCell"/>
</dbReference>
<dbReference type="OrthoDB" id="6159439at2759"/>
<dbReference type="InterPro" id="IPR042768">
    <property type="entry name" value="MNX1/Ceh-12"/>
</dbReference>
<comment type="subcellular location">
    <subcellularLocation>
        <location evidence="1 2">Nucleus</location>
    </subcellularLocation>
</comment>
<keyword evidence="1 2" id="KW-0539">Nucleus</keyword>
<sequence length="151" mass="16644">MRSPASEPRVSMEKSKNFRIDALLGERAPYQDPPPGAIQGLGAGAGPFAVPPHGVYASAPLFPALPALHYTGIPHIGHAYEPWIRASLLLPRLHPYTASPQSGLMGKCRRPRTAFTSQQLLELENQFKLNKYLSRPKRFEVATSLMLTETQ</sequence>
<dbReference type="GO" id="GO:1990837">
    <property type="term" value="F:sequence-specific double-stranded DNA binding"/>
    <property type="evidence" value="ECO:0007669"/>
    <property type="project" value="TreeGrafter"/>
</dbReference>
<keyword evidence="5" id="KW-1185">Reference proteome</keyword>
<gene>
    <name evidence="4" type="ORF">DAT39_012728</name>
</gene>
<feature type="non-terminal residue" evidence="4">
    <location>
        <position position="1"/>
    </location>
</feature>
<dbReference type="EMBL" id="QNUK01000231">
    <property type="protein sequence ID" value="KAF5897556.1"/>
    <property type="molecule type" value="Genomic_DNA"/>
</dbReference>
<accession>A0A8J4X1R3</accession>
<dbReference type="GO" id="GO:0048812">
    <property type="term" value="P:neuron projection morphogenesis"/>
    <property type="evidence" value="ECO:0007669"/>
    <property type="project" value="TreeGrafter"/>
</dbReference>
<reference evidence="4" key="1">
    <citation type="submission" date="2020-07" db="EMBL/GenBank/DDBJ databases">
        <title>Clarias magur genome sequencing, assembly and annotation.</title>
        <authorList>
            <person name="Kushwaha B."/>
            <person name="Kumar R."/>
            <person name="Das P."/>
            <person name="Joshi C.G."/>
            <person name="Kumar D."/>
            <person name="Nagpure N.S."/>
            <person name="Pandey M."/>
            <person name="Agarwal S."/>
            <person name="Srivastava S."/>
            <person name="Singh M."/>
            <person name="Sahoo L."/>
            <person name="Jayasankar P."/>
            <person name="Meher P.K."/>
            <person name="Koringa P.G."/>
            <person name="Iquebal M.A."/>
            <person name="Das S.P."/>
            <person name="Bit A."/>
            <person name="Patnaik S."/>
            <person name="Patel N."/>
            <person name="Shah T.M."/>
            <person name="Hinsu A."/>
            <person name="Jena J.K."/>
        </authorList>
    </citation>
    <scope>NUCLEOTIDE SEQUENCE</scope>
    <source>
        <strain evidence="4">CIFAMagur01</strain>
        <tissue evidence="4">Testis</tissue>
    </source>
</reference>
<dbReference type="GO" id="GO:0021520">
    <property type="term" value="P:spinal cord motor neuron cell fate specification"/>
    <property type="evidence" value="ECO:0007669"/>
    <property type="project" value="InterPro"/>
</dbReference>
<comment type="caution">
    <text evidence="4">The sequence shown here is derived from an EMBL/GenBank/DDBJ whole genome shotgun (WGS) entry which is preliminary data.</text>
</comment>